<evidence type="ECO:0000256" key="2">
    <source>
        <dbReference type="ARBA" id="ARBA00022448"/>
    </source>
</evidence>
<keyword evidence="5" id="KW-0677">Repeat</keyword>
<keyword evidence="13" id="KW-1185">Reference proteome</keyword>
<gene>
    <name evidence="12" type="ORF">M9Y10_005366</name>
</gene>
<keyword evidence="2" id="KW-0813">Transport</keyword>
<organism evidence="12 13">
    <name type="scientific">Tritrichomonas musculus</name>
    <dbReference type="NCBI Taxonomy" id="1915356"/>
    <lineage>
        <taxon>Eukaryota</taxon>
        <taxon>Metamonada</taxon>
        <taxon>Parabasalia</taxon>
        <taxon>Tritrichomonadida</taxon>
        <taxon>Tritrichomonadidae</taxon>
        <taxon>Tritrichomonas</taxon>
    </lineage>
</organism>
<accession>A0ABR2JLE6</accession>
<keyword evidence="7" id="KW-0931">ER-Golgi transport</keyword>
<dbReference type="InterPro" id="IPR015943">
    <property type="entry name" value="WD40/YVTN_repeat-like_dom_sf"/>
</dbReference>
<dbReference type="InterPro" id="IPR045260">
    <property type="entry name" value="Sec12-like"/>
</dbReference>
<evidence type="ECO:0000256" key="1">
    <source>
        <dbReference type="ARBA" id="ARBA00004389"/>
    </source>
</evidence>
<comment type="caution">
    <text evidence="12">The sequence shown here is derived from an EMBL/GenBank/DDBJ whole genome shotgun (WGS) entry which is preliminary data.</text>
</comment>
<dbReference type="PANTHER" id="PTHR23284:SF0">
    <property type="entry name" value="PROLACTIN REGULATORY ELEMENT-BINDING PROTEIN"/>
    <property type="match status" value="1"/>
</dbReference>
<keyword evidence="8" id="KW-0653">Protein transport</keyword>
<evidence type="ECO:0000313" key="13">
    <source>
        <dbReference type="Proteomes" id="UP001470230"/>
    </source>
</evidence>
<dbReference type="EMBL" id="JAPFFF010000011">
    <property type="protein sequence ID" value="KAK8878586.1"/>
    <property type="molecule type" value="Genomic_DNA"/>
</dbReference>
<evidence type="ECO:0000256" key="10">
    <source>
        <dbReference type="ARBA" id="ARBA00023136"/>
    </source>
</evidence>
<evidence type="ECO:0000256" key="11">
    <source>
        <dbReference type="SAM" id="Phobius"/>
    </source>
</evidence>
<evidence type="ECO:0000256" key="5">
    <source>
        <dbReference type="ARBA" id="ARBA00022737"/>
    </source>
</evidence>
<name>A0ABR2JLE6_9EUKA</name>
<evidence type="ECO:0000256" key="7">
    <source>
        <dbReference type="ARBA" id="ARBA00022892"/>
    </source>
</evidence>
<dbReference type="Proteomes" id="UP001470230">
    <property type="component" value="Unassembled WGS sequence"/>
</dbReference>
<keyword evidence="4 11" id="KW-0812">Transmembrane</keyword>
<evidence type="ECO:0000256" key="8">
    <source>
        <dbReference type="ARBA" id="ARBA00022927"/>
    </source>
</evidence>
<keyword evidence="10 11" id="KW-0472">Membrane</keyword>
<dbReference type="PANTHER" id="PTHR23284">
    <property type="entry name" value="PROLACTIN REGULATORY ELEMENT BINDING PROTEIN"/>
    <property type="match status" value="1"/>
</dbReference>
<evidence type="ECO:0000256" key="6">
    <source>
        <dbReference type="ARBA" id="ARBA00022824"/>
    </source>
</evidence>
<proteinExistence type="predicted"/>
<sequence>MNFKLDYPVLSVAQGRNSHEILIGGGSGSEKDGIFNYITYCEIDSSGKLVITKKDEYDDKITYITTCFYESKTYISFINNQKIIVLNNKNDQKNEIDNKKRITSLSISSDLLIYTDDQFQLYLYNFPQLKKICSCPKNVFKRAIFMKENNNTYILCISESKVKLLDPSKKFNVIAESKHFDFELKDLLVVENDIFILIVKERKQSFLIKMRHEANTLKTLKKVSFAHDAFCSMCSTSKLLLLGNSFGDLIILDRFSLRKKKAFIHIHDLSITSICTVNDFIITGSLDYNVCVTHFVDKSNRKYNIMFAILLIFLCFFISYFSHTF</sequence>
<dbReference type="InterPro" id="IPR036322">
    <property type="entry name" value="WD40_repeat_dom_sf"/>
</dbReference>
<evidence type="ECO:0000313" key="12">
    <source>
        <dbReference type="EMBL" id="KAK8878586.1"/>
    </source>
</evidence>
<keyword evidence="6" id="KW-0256">Endoplasmic reticulum</keyword>
<reference evidence="12 13" key="1">
    <citation type="submission" date="2024-04" db="EMBL/GenBank/DDBJ databases">
        <title>Tritrichomonas musculus Genome.</title>
        <authorList>
            <person name="Alves-Ferreira E."/>
            <person name="Grigg M."/>
            <person name="Lorenzi H."/>
            <person name="Galac M."/>
        </authorList>
    </citation>
    <scope>NUCLEOTIDE SEQUENCE [LARGE SCALE GENOMIC DNA]</scope>
    <source>
        <strain evidence="12 13">EAF2021</strain>
    </source>
</reference>
<dbReference type="SUPFAM" id="SSF50978">
    <property type="entry name" value="WD40 repeat-like"/>
    <property type="match status" value="1"/>
</dbReference>
<comment type="subcellular location">
    <subcellularLocation>
        <location evidence="1">Endoplasmic reticulum membrane</location>
        <topology evidence="1">Single-pass membrane protein</topology>
    </subcellularLocation>
</comment>
<keyword evidence="9 11" id="KW-1133">Transmembrane helix</keyword>
<keyword evidence="3" id="KW-0853">WD repeat</keyword>
<feature type="transmembrane region" description="Helical" evidence="11">
    <location>
        <begin position="303"/>
        <end position="322"/>
    </location>
</feature>
<dbReference type="Gene3D" id="2.130.10.10">
    <property type="entry name" value="YVTN repeat-like/Quinoprotein amine dehydrogenase"/>
    <property type="match status" value="1"/>
</dbReference>
<evidence type="ECO:0000256" key="4">
    <source>
        <dbReference type="ARBA" id="ARBA00022692"/>
    </source>
</evidence>
<evidence type="ECO:0000256" key="3">
    <source>
        <dbReference type="ARBA" id="ARBA00022574"/>
    </source>
</evidence>
<protein>
    <submittedName>
        <fullName evidence="12">Uncharacterized protein</fullName>
    </submittedName>
</protein>
<evidence type="ECO:0000256" key="9">
    <source>
        <dbReference type="ARBA" id="ARBA00022989"/>
    </source>
</evidence>